<evidence type="ECO:0000256" key="11">
    <source>
        <dbReference type="HAMAP-Rule" id="MF_00303"/>
    </source>
</evidence>
<dbReference type="GO" id="GO:0051083">
    <property type="term" value="P:'de novo' cotranslational protein folding"/>
    <property type="evidence" value="ECO:0007669"/>
    <property type="project" value="TreeGrafter"/>
</dbReference>
<dbReference type="GO" id="GO:0005737">
    <property type="term" value="C:cytoplasm"/>
    <property type="evidence" value="ECO:0007669"/>
    <property type="project" value="UniProtKB-SubCell"/>
</dbReference>
<evidence type="ECO:0000256" key="7">
    <source>
        <dbReference type="ARBA" id="ARBA00023186"/>
    </source>
</evidence>
<dbReference type="InterPro" id="IPR037041">
    <property type="entry name" value="Trigger_fac_C_sf"/>
</dbReference>
<dbReference type="GO" id="GO:0044183">
    <property type="term" value="F:protein folding chaperone"/>
    <property type="evidence" value="ECO:0007669"/>
    <property type="project" value="TreeGrafter"/>
</dbReference>
<keyword evidence="7 11" id="KW-0143">Chaperone</keyword>
<comment type="caution">
    <text evidence="15">The sequence shown here is derived from an EMBL/GenBank/DDBJ whole genome shotgun (WGS) entry which is preliminary data.</text>
</comment>
<evidence type="ECO:0000259" key="14">
    <source>
        <dbReference type="PROSITE" id="PS50059"/>
    </source>
</evidence>
<dbReference type="PROSITE" id="PS50059">
    <property type="entry name" value="FKBP_PPIASE"/>
    <property type="match status" value="1"/>
</dbReference>
<keyword evidence="6 11" id="KW-0697">Rotamase</keyword>
<keyword evidence="11" id="KW-0963">Cytoplasm</keyword>
<gene>
    <name evidence="11" type="primary">tig</name>
    <name evidence="15" type="ORF">HD842_001161</name>
</gene>
<dbReference type="InterPro" id="IPR008880">
    <property type="entry name" value="Trigger_fac_C"/>
</dbReference>
<dbReference type="AlphaFoldDB" id="A0A7W9WY97"/>
<dbReference type="GO" id="GO:0015031">
    <property type="term" value="P:protein transport"/>
    <property type="evidence" value="ECO:0007669"/>
    <property type="project" value="UniProtKB-UniRule"/>
</dbReference>
<evidence type="ECO:0000256" key="6">
    <source>
        <dbReference type="ARBA" id="ARBA00023110"/>
    </source>
</evidence>
<dbReference type="EMBL" id="JACHBX010000001">
    <property type="protein sequence ID" value="MBB6133050.1"/>
    <property type="molecule type" value="Genomic_DNA"/>
</dbReference>
<sequence length="446" mass="49376">MATAVETLGKLERRLTISFPVADVRTEVEKRLKQQAKTAKAPGFRPGKVPLKMVAAQYGYQIESDVLNDKVGRAFNEAAVANELRVAGFPKIEPKDDAPEGVLEFNATFEVYPEVVIGDLAAVEVETVVTEVSDTEIDKTIDILRKQRVHYHTKGEQGEHGTGGEPVAADGDRVTVDFVGTLDGVEFDGGKAEDYAFVLGEGRMLPEFEAATIGLKVGEAKTFPLAFPEDYHGKDVAGKTAEFTITLKALEWAHMPAVDTEFAQSLGIEDGSIEKMREDIKVNLEREVRARVKARNKEAVMDALVKATELDVPTVMVEQDSERLAEMTRQDMAQRGMDVAKLPFPSEMFKDKAERRVRLGLILSQLVADNDLQATQDQVKAQIEDFSQSYEDPKEVLKYYFSDRRRLGEVEALVLEENVVNYVLGKAKVSNKTVAFDELMGSVPQA</sequence>
<dbReference type="Pfam" id="PF00254">
    <property type="entry name" value="FKBP_C"/>
    <property type="match status" value="1"/>
</dbReference>
<dbReference type="GO" id="GO:0051301">
    <property type="term" value="P:cell division"/>
    <property type="evidence" value="ECO:0007669"/>
    <property type="project" value="UniProtKB-KW"/>
</dbReference>
<comment type="similarity">
    <text evidence="2 11 13">Belongs to the FKBP-type PPIase family. Tig subfamily.</text>
</comment>
<evidence type="ECO:0000256" key="10">
    <source>
        <dbReference type="ARBA" id="ARBA00029986"/>
    </source>
</evidence>
<dbReference type="NCBIfam" id="TIGR00115">
    <property type="entry name" value="tig"/>
    <property type="match status" value="1"/>
</dbReference>
<organism evidence="15 16">
    <name type="scientific">Massilia aurea</name>
    <dbReference type="NCBI Taxonomy" id="373040"/>
    <lineage>
        <taxon>Bacteria</taxon>
        <taxon>Pseudomonadati</taxon>
        <taxon>Pseudomonadota</taxon>
        <taxon>Betaproteobacteria</taxon>
        <taxon>Burkholderiales</taxon>
        <taxon>Oxalobacteraceae</taxon>
        <taxon>Telluria group</taxon>
        <taxon>Massilia</taxon>
    </lineage>
</organism>
<dbReference type="GO" id="GO:0043335">
    <property type="term" value="P:protein unfolding"/>
    <property type="evidence" value="ECO:0007669"/>
    <property type="project" value="TreeGrafter"/>
</dbReference>
<comment type="function">
    <text evidence="11">Involved in protein export. Acts as a chaperone by maintaining the newly synthesized protein in an open conformation. Functions as a peptidyl-prolyl cis-trans isomerase.</text>
</comment>
<evidence type="ECO:0000256" key="1">
    <source>
        <dbReference type="ARBA" id="ARBA00000971"/>
    </source>
</evidence>
<dbReference type="PANTHER" id="PTHR30560:SF3">
    <property type="entry name" value="TRIGGER FACTOR-LIKE PROTEIN TIG, CHLOROPLASTIC"/>
    <property type="match status" value="1"/>
</dbReference>
<comment type="domain">
    <text evidence="11">Consists of 3 domains; the N-terminus binds the ribosome, the middle domain has PPIase activity, while the C-terminus has intrinsic chaperone activity on its own.</text>
</comment>
<dbReference type="GO" id="GO:0003755">
    <property type="term" value="F:peptidyl-prolyl cis-trans isomerase activity"/>
    <property type="evidence" value="ECO:0007669"/>
    <property type="project" value="UniProtKB-UniRule"/>
</dbReference>
<keyword evidence="16" id="KW-1185">Reference proteome</keyword>
<dbReference type="PIRSF" id="PIRSF003095">
    <property type="entry name" value="Trigger_factor"/>
    <property type="match status" value="1"/>
</dbReference>
<evidence type="ECO:0000256" key="8">
    <source>
        <dbReference type="ARBA" id="ARBA00023235"/>
    </source>
</evidence>
<evidence type="ECO:0000256" key="3">
    <source>
        <dbReference type="ARBA" id="ARBA00013194"/>
    </source>
</evidence>
<dbReference type="InterPro" id="IPR036611">
    <property type="entry name" value="Trigger_fac_ribosome-bd_sf"/>
</dbReference>
<dbReference type="Proteomes" id="UP000540787">
    <property type="component" value="Unassembled WGS sequence"/>
</dbReference>
<evidence type="ECO:0000256" key="13">
    <source>
        <dbReference type="RuleBase" id="RU003914"/>
    </source>
</evidence>
<proteinExistence type="inferred from homology"/>
<dbReference type="Gene3D" id="1.10.3120.10">
    <property type="entry name" value="Trigger factor, C-terminal domain"/>
    <property type="match status" value="1"/>
</dbReference>
<comment type="catalytic activity">
    <reaction evidence="1 11 12">
        <text>[protein]-peptidylproline (omega=180) = [protein]-peptidylproline (omega=0)</text>
        <dbReference type="Rhea" id="RHEA:16237"/>
        <dbReference type="Rhea" id="RHEA-COMP:10747"/>
        <dbReference type="Rhea" id="RHEA-COMP:10748"/>
        <dbReference type="ChEBI" id="CHEBI:83833"/>
        <dbReference type="ChEBI" id="CHEBI:83834"/>
        <dbReference type="EC" id="5.2.1.8"/>
    </reaction>
</comment>
<dbReference type="InterPro" id="IPR001179">
    <property type="entry name" value="PPIase_FKBP_dom"/>
</dbReference>
<dbReference type="HAMAP" id="MF_00303">
    <property type="entry name" value="Trigger_factor_Tig"/>
    <property type="match status" value="1"/>
</dbReference>
<dbReference type="Gene3D" id="3.10.50.40">
    <property type="match status" value="1"/>
</dbReference>
<comment type="subcellular location">
    <subcellularLocation>
        <location evidence="11">Cytoplasm</location>
    </subcellularLocation>
    <text evidence="11">About half TF is bound to the ribosome near the polypeptide exit tunnel while the other half is free in the cytoplasm.</text>
</comment>
<dbReference type="InterPro" id="IPR008881">
    <property type="entry name" value="Trigger_fac_ribosome-bd_bac"/>
</dbReference>
<evidence type="ECO:0000256" key="5">
    <source>
        <dbReference type="ARBA" id="ARBA00022618"/>
    </source>
</evidence>
<evidence type="ECO:0000256" key="12">
    <source>
        <dbReference type="PROSITE-ProRule" id="PRU00277"/>
    </source>
</evidence>
<dbReference type="Pfam" id="PF05698">
    <property type="entry name" value="Trigger_C"/>
    <property type="match status" value="1"/>
</dbReference>
<dbReference type="InterPro" id="IPR027304">
    <property type="entry name" value="Trigger_fact/SurA_dom_sf"/>
</dbReference>
<feature type="domain" description="PPIase FKBP-type" evidence="14">
    <location>
        <begin position="171"/>
        <end position="253"/>
    </location>
</feature>
<dbReference type="InterPro" id="IPR005215">
    <property type="entry name" value="Trig_fac"/>
</dbReference>
<dbReference type="PANTHER" id="PTHR30560">
    <property type="entry name" value="TRIGGER FACTOR CHAPERONE AND PEPTIDYL-PROLYL CIS/TRANS ISOMERASE"/>
    <property type="match status" value="1"/>
</dbReference>
<evidence type="ECO:0000256" key="9">
    <source>
        <dbReference type="ARBA" id="ARBA00023306"/>
    </source>
</evidence>
<evidence type="ECO:0000313" key="16">
    <source>
        <dbReference type="Proteomes" id="UP000540787"/>
    </source>
</evidence>
<dbReference type="RefSeq" id="WP_183552142.1">
    <property type="nucleotide sequence ID" value="NZ_JACHBX010000001.1"/>
</dbReference>
<dbReference type="InterPro" id="IPR046357">
    <property type="entry name" value="PPIase_dom_sf"/>
</dbReference>
<evidence type="ECO:0000256" key="4">
    <source>
        <dbReference type="ARBA" id="ARBA00016902"/>
    </source>
</evidence>
<dbReference type="EC" id="5.2.1.8" evidence="3 11"/>
<keyword evidence="8 11" id="KW-0413">Isomerase</keyword>
<dbReference type="SUPFAM" id="SSF54534">
    <property type="entry name" value="FKBP-like"/>
    <property type="match status" value="1"/>
</dbReference>
<keyword evidence="5 11" id="KW-0132">Cell division</keyword>
<dbReference type="Gene3D" id="3.30.70.1050">
    <property type="entry name" value="Trigger factor ribosome-binding domain"/>
    <property type="match status" value="1"/>
</dbReference>
<protein>
    <recommendedName>
        <fullName evidence="4 11">Trigger factor</fullName>
        <shortName evidence="11">TF</shortName>
        <ecNumber evidence="3 11">5.2.1.8</ecNumber>
    </recommendedName>
    <alternativeName>
        <fullName evidence="10 11">PPIase</fullName>
    </alternativeName>
</protein>
<evidence type="ECO:0000313" key="15">
    <source>
        <dbReference type="EMBL" id="MBB6133050.1"/>
    </source>
</evidence>
<dbReference type="SUPFAM" id="SSF109998">
    <property type="entry name" value="Triger factor/SurA peptide-binding domain-like"/>
    <property type="match status" value="1"/>
</dbReference>
<dbReference type="FunFam" id="3.10.50.40:FF:000001">
    <property type="entry name" value="Trigger factor"/>
    <property type="match status" value="1"/>
</dbReference>
<reference evidence="15 16" key="1">
    <citation type="submission" date="2020-08" db="EMBL/GenBank/DDBJ databases">
        <title>The Agave Microbiome: Exploring the role of microbial communities in plant adaptations to desert environments.</title>
        <authorList>
            <person name="Partida-Martinez L.P."/>
        </authorList>
    </citation>
    <scope>NUCLEOTIDE SEQUENCE [LARGE SCALE GENOMIC DNA]</scope>
    <source>
        <strain evidence="15 16">AT3.2</strain>
    </source>
</reference>
<dbReference type="SUPFAM" id="SSF102735">
    <property type="entry name" value="Trigger factor ribosome-binding domain"/>
    <property type="match status" value="1"/>
</dbReference>
<accession>A0A7W9WY97</accession>
<dbReference type="Pfam" id="PF05697">
    <property type="entry name" value="Trigger_N"/>
    <property type="match status" value="1"/>
</dbReference>
<keyword evidence="9 11" id="KW-0131">Cell cycle</keyword>
<dbReference type="GO" id="GO:0043022">
    <property type="term" value="F:ribosome binding"/>
    <property type="evidence" value="ECO:0007669"/>
    <property type="project" value="TreeGrafter"/>
</dbReference>
<name>A0A7W9WY97_9BURK</name>
<evidence type="ECO:0000256" key="2">
    <source>
        <dbReference type="ARBA" id="ARBA00005464"/>
    </source>
</evidence>